<accession>A0A1X6Z4M7</accession>
<dbReference type="AlphaFoldDB" id="A0A1X6Z4M7"/>
<reference evidence="3 6" key="2">
    <citation type="submission" date="2018-03" db="EMBL/GenBank/DDBJ databases">
        <title>Genomic Encyclopedia of Archaeal and Bacterial Type Strains, Phase II (KMG-II): from individual species to whole genera.</title>
        <authorList>
            <person name="Goeker M."/>
        </authorList>
    </citation>
    <scope>NUCLEOTIDE SEQUENCE [LARGE SCALE GENOMIC DNA]</scope>
    <source>
        <strain evidence="3 6">DSM 29956</strain>
    </source>
</reference>
<dbReference type="RefSeq" id="WP_085896036.1">
    <property type="nucleotide sequence ID" value="NZ_CAXPGX010000038.1"/>
</dbReference>
<evidence type="ECO:0000313" key="4">
    <source>
        <dbReference type="EMBL" id="SLN40891.1"/>
    </source>
</evidence>
<evidence type="ECO:0000313" key="3">
    <source>
        <dbReference type="EMBL" id="PSK86832.1"/>
    </source>
</evidence>
<dbReference type="Proteomes" id="UP000193495">
    <property type="component" value="Unassembled WGS sequence"/>
</dbReference>
<evidence type="ECO:0000259" key="2">
    <source>
        <dbReference type="Pfam" id="PF03779"/>
    </source>
</evidence>
<gene>
    <name evidence="3" type="ORF">CLV79_104267</name>
    <name evidence="4" type="ORF">LOS8367_01685</name>
</gene>
<evidence type="ECO:0000256" key="1">
    <source>
        <dbReference type="SAM" id="Phobius"/>
    </source>
</evidence>
<sequence>MKHRHHWQDWVFGVIGLWLIVSPWILGMTGAATWSMMALGALVVILGAIGLLQTEAQDWTDYAVAVVALLIIAAPWMVGFTAVAVASWNAVVCGIVLAVAALWSHLMPHEGGHA</sequence>
<evidence type="ECO:0000313" key="6">
    <source>
        <dbReference type="Proteomes" id="UP000240624"/>
    </source>
</evidence>
<feature type="transmembrane region" description="Helical" evidence="1">
    <location>
        <begin position="32"/>
        <end position="52"/>
    </location>
</feature>
<keyword evidence="6" id="KW-1185">Reference proteome</keyword>
<protein>
    <submittedName>
        <fullName evidence="4">SPW repeat protein</fullName>
    </submittedName>
    <submittedName>
        <fullName evidence="3">Uncharacterized protein DUF2754</fullName>
    </submittedName>
</protein>
<keyword evidence="1" id="KW-0812">Transmembrane</keyword>
<feature type="transmembrane region" description="Helical" evidence="1">
    <location>
        <begin position="7"/>
        <end position="26"/>
    </location>
</feature>
<name>A0A1X6Z4M7_9RHOB</name>
<proteinExistence type="predicted"/>
<dbReference type="Proteomes" id="UP000240624">
    <property type="component" value="Unassembled WGS sequence"/>
</dbReference>
<evidence type="ECO:0000313" key="5">
    <source>
        <dbReference type="Proteomes" id="UP000193495"/>
    </source>
</evidence>
<dbReference type="EMBL" id="PYGB01000004">
    <property type="protein sequence ID" value="PSK86832.1"/>
    <property type="molecule type" value="Genomic_DNA"/>
</dbReference>
<dbReference type="InterPro" id="IPR005530">
    <property type="entry name" value="SPW"/>
</dbReference>
<dbReference type="EMBL" id="FWFY01000004">
    <property type="protein sequence ID" value="SLN40891.1"/>
    <property type="molecule type" value="Genomic_DNA"/>
</dbReference>
<feature type="domain" description="SPW repeat-containing integral membrane" evidence="2">
    <location>
        <begin position="7"/>
        <end position="102"/>
    </location>
</feature>
<feature type="transmembrane region" description="Helical" evidence="1">
    <location>
        <begin position="59"/>
        <end position="78"/>
    </location>
</feature>
<reference evidence="4 5" key="1">
    <citation type="submission" date="2017-03" db="EMBL/GenBank/DDBJ databases">
        <authorList>
            <person name="Afonso C.L."/>
            <person name="Miller P.J."/>
            <person name="Scott M.A."/>
            <person name="Spackman E."/>
            <person name="Goraichik I."/>
            <person name="Dimitrov K.M."/>
            <person name="Suarez D.L."/>
            <person name="Swayne D.E."/>
        </authorList>
    </citation>
    <scope>NUCLEOTIDE SEQUENCE [LARGE SCALE GENOMIC DNA]</scope>
    <source>
        <strain evidence="4 5">CECT 8367</strain>
    </source>
</reference>
<dbReference type="Pfam" id="PF03779">
    <property type="entry name" value="SPW"/>
    <property type="match status" value="1"/>
</dbReference>
<keyword evidence="1" id="KW-0472">Membrane</keyword>
<keyword evidence="1" id="KW-1133">Transmembrane helix</keyword>
<dbReference type="OrthoDB" id="166183at2"/>
<feature type="transmembrane region" description="Helical" evidence="1">
    <location>
        <begin position="84"/>
        <end position="103"/>
    </location>
</feature>
<organism evidence="4 5">
    <name type="scientific">Limimaricola soesokkakensis</name>
    <dbReference type="NCBI Taxonomy" id="1343159"/>
    <lineage>
        <taxon>Bacteria</taxon>
        <taxon>Pseudomonadati</taxon>
        <taxon>Pseudomonadota</taxon>
        <taxon>Alphaproteobacteria</taxon>
        <taxon>Rhodobacterales</taxon>
        <taxon>Paracoccaceae</taxon>
        <taxon>Limimaricola</taxon>
    </lineage>
</organism>